<comment type="caution">
    <text evidence="1">The sequence shown here is derived from an EMBL/GenBank/DDBJ whole genome shotgun (WGS) entry which is preliminary data.</text>
</comment>
<name>A0A9K3E7Y7_HELAN</name>
<dbReference type="Gramene" id="mRNA:HanXRQr2_Chr14g0636831">
    <property type="protein sequence ID" value="mRNA:HanXRQr2_Chr14g0636831"/>
    <property type="gene ID" value="HanXRQr2_Chr14g0636831"/>
</dbReference>
<dbReference type="AlphaFoldDB" id="A0A9K3E7Y7"/>
<protein>
    <submittedName>
        <fullName evidence="1">Uncharacterized protein</fullName>
    </submittedName>
</protein>
<accession>A0A9K3E7Y7</accession>
<sequence length="131" mass="14993">MEVVVLHLSHPRPPPLQLWFKSTITVAAIRAGITSGSLKRTPSPLRVSSDIRILVIVGFRHRFRSLEVAIRKELRWGEAWMMVTEQWTISWYVAGTGCSSGEDGCGRVSWRWGFRFGWCLMEKMVMVEGWG</sequence>
<dbReference type="EMBL" id="MNCJ02000329">
    <property type="protein sequence ID" value="KAF5768468.1"/>
    <property type="molecule type" value="Genomic_DNA"/>
</dbReference>
<keyword evidence="2" id="KW-1185">Reference proteome</keyword>
<reference evidence="1" key="2">
    <citation type="submission" date="2020-06" db="EMBL/GenBank/DDBJ databases">
        <title>Helianthus annuus Genome sequencing and assembly Release 2.</title>
        <authorList>
            <person name="Gouzy J."/>
            <person name="Langlade N."/>
            <person name="Munos S."/>
        </authorList>
    </citation>
    <scope>NUCLEOTIDE SEQUENCE</scope>
    <source>
        <tissue evidence="1">Leaves</tissue>
    </source>
</reference>
<dbReference type="Proteomes" id="UP000215914">
    <property type="component" value="Unassembled WGS sequence"/>
</dbReference>
<evidence type="ECO:0000313" key="1">
    <source>
        <dbReference type="EMBL" id="KAF5768468.1"/>
    </source>
</evidence>
<evidence type="ECO:0000313" key="2">
    <source>
        <dbReference type="Proteomes" id="UP000215914"/>
    </source>
</evidence>
<organism evidence="1 2">
    <name type="scientific">Helianthus annuus</name>
    <name type="common">Common sunflower</name>
    <dbReference type="NCBI Taxonomy" id="4232"/>
    <lineage>
        <taxon>Eukaryota</taxon>
        <taxon>Viridiplantae</taxon>
        <taxon>Streptophyta</taxon>
        <taxon>Embryophyta</taxon>
        <taxon>Tracheophyta</taxon>
        <taxon>Spermatophyta</taxon>
        <taxon>Magnoliopsida</taxon>
        <taxon>eudicotyledons</taxon>
        <taxon>Gunneridae</taxon>
        <taxon>Pentapetalae</taxon>
        <taxon>asterids</taxon>
        <taxon>campanulids</taxon>
        <taxon>Asterales</taxon>
        <taxon>Asteraceae</taxon>
        <taxon>Asteroideae</taxon>
        <taxon>Heliantheae alliance</taxon>
        <taxon>Heliantheae</taxon>
        <taxon>Helianthus</taxon>
    </lineage>
</organism>
<reference evidence="1" key="1">
    <citation type="journal article" date="2017" name="Nature">
        <title>The sunflower genome provides insights into oil metabolism, flowering and Asterid evolution.</title>
        <authorList>
            <person name="Badouin H."/>
            <person name="Gouzy J."/>
            <person name="Grassa C.J."/>
            <person name="Murat F."/>
            <person name="Staton S.E."/>
            <person name="Cottret L."/>
            <person name="Lelandais-Briere C."/>
            <person name="Owens G.L."/>
            <person name="Carrere S."/>
            <person name="Mayjonade B."/>
            <person name="Legrand L."/>
            <person name="Gill N."/>
            <person name="Kane N.C."/>
            <person name="Bowers J.E."/>
            <person name="Hubner S."/>
            <person name="Bellec A."/>
            <person name="Berard A."/>
            <person name="Berges H."/>
            <person name="Blanchet N."/>
            <person name="Boniface M.C."/>
            <person name="Brunel D."/>
            <person name="Catrice O."/>
            <person name="Chaidir N."/>
            <person name="Claudel C."/>
            <person name="Donnadieu C."/>
            <person name="Faraut T."/>
            <person name="Fievet G."/>
            <person name="Helmstetter N."/>
            <person name="King M."/>
            <person name="Knapp S.J."/>
            <person name="Lai Z."/>
            <person name="Le Paslier M.C."/>
            <person name="Lippi Y."/>
            <person name="Lorenzon L."/>
            <person name="Mandel J.R."/>
            <person name="Marage G."/>
            <person name="Marchand G."/>
            <person name="Marquand E."/>
            <person name="Bret-Mestries E."/>
            <person name="Morien E."/>
            <person name="Nambeesan S."/>
            <person name="Nguyen T."/>
            <person name="Pegot-Espagnet P."/>
            <person name="Pouilly N."/>
            <person name="Raftis F."/>
            <person name="Sallet E."/>
            <person name="Schiex T."/>
            <person name="Thomas J."/>
            <person name="Vandecasteele C."/>
            <person name="Vares D."/>
            <person name="Vear F."/>
            <person name="Vautrin S."/>
            <person name="Crespi M."/>
            <person name="Mangin B."/>
            <person name="Burke J.M."/>
            <person name="Salse J."/>
            <person name="Munos S."/>
            <person name="Vincourt P."/>
            <person name="Rieseberg L.H."/>
            <person name="Langlade N.B."/>
        </authorList>
    </citation>
    <scope>NUCLEOTIDE SEQUENCE</scope>
    <source>
        <tissue evidence="1">Leaves</tissue>
    </source>
</reference>
<gene>
    <name evidence="1" type="ORF">HanXRQr2_Chr14g0636831</name>
</gene>
<proteinExistence type="predicted"/>